<evidence type="ECO:0000256" key="1">
    <source>
        <dbReference type="SAM" id="MobiDB-lite"/>
    </source>
</evidence>
<feature type="compositionally biased region" description="Basic and acidic residues" evidence="1">
    <location>
        <begin position="1"/>
        <end position="29"/>
    </location>
</feature>
<feature type="region of interest" description="Disordered" evidence="1">
    <location>
        <begin position="524"/>
        <end position="632"/>
    </location>
</feature>
<feature type="compositionally biased region" description="Basic and acidic residues" evidence="1">
    <location>
        <begin position="555"/>
        <end position="578"/>
    </location>
</feature>
<dbReference type="EMBL" id="KV442091">
    <property type="protein sequence ID" value="OAQ24588.1"/>
    <property type="molecule type" value="Genomic_DNA"/>
</dbReference>
<dbReference type="AlphaFoldDB" id="A0A197JHX0"/>
<feature type="region of interest" description="Disordered" evidence="1">
    <location>
        <begin position="267"/>
        <end position="301"/>
    </location>
</feature>
<evidence type="ECO:0000313" key="2">
    <source>
        <dbReference type="EMBL" id="OAQ24588.1"/>
    </source>
</evidence>
<protein>
    <submittedName>
        <fullName evidence="2">Uncharacterized protein</fullName>
    </submittedName>
</protein>
<dbReference type="Proteomes" id="UP000078512">
    <property type="component" value="Unassembled WGS sequence"/>
</dbReference>
<feature type="compositionally biased region" description="Low complexity" evidence="1">
    <location>
        <begin position="285"/>
        <end position="298"/>
    </location>
</feature>
<feature type="compositionally biased region" description="Polar residues" evidence="1">
    <location>
        <begin position="381"/>
        <end position="397"/>
    </location>
</feature>
<organism evidence="2 3">
    <name type="scientific">Linnemannia elongata AG-77</name>
    <dbReference type="NCBI Taxonomy" id="1314771"/>
    <lineage>
        <taxon>Eukaryota</taxon>
        <taxon>Fungi</taxon>
        <taxon>Fungi incertae sedis</taxon>
        <taxon>Mucoromycota</taxon>
        <taxon>Mortierellomycotina</taxon>
        <taxon>Mortierellomycetes</taxon>
        <taxon>Mortierellales</taxon>
        <taxon>Mortierellaceae</taxon>
        <taxon>Linnemannia</taxon>
    </lineage>
</organism>
<sequence length="632" mass="71079">MAKQDAIIDHPHQAEKESATNGVCKDKQLKPQQDAVDIASLAIGETPTSGRQDNSPRLSHRPSPQQQQQRQQQQQPQPLHRHPSSGSPPTQSLSVLQEQHPLKNTTANRPTTSSPAGSRRGGEGGALVDKPFDGPSPSNSTTALAADLDPTSVQTLDNSDDTEANVGLARWHSWVTQQVKNGINGNTIDITSRQDETLEITPTSLIQYLEAVVLPLERASSLSTTDPSTSTCLATNSITNRKGATSVIETYLKPVLQLWQHQCQHKEGQQLQEQERQRQPRRYPDPSSSSSSLTLSSETKSFHESLSDDRAVVLNVKHVIRQQDQLQRLIHLEKSHQDTALVISQLQDQVQRLVDDCAHQKRLQLHSHQEKDQNMFRASDNESGSNGAVSLATLTEQHTAHRGYSSSTRRHHQRQQRQQQQTNEYYGGRGETHRAEELIEVIAKGLEEYHARATYERARQRSGTDASTAGHDHSSWRHIDLTSDNALGPLHPPQSPHDSAVDYHHYEIDTLDRSLGLHQCQSTSYYEEQSPTQLQHHHQHVQIHKQQQRLRTQHIHGENQREDLLEVPPHHPLHDRPIRSRKRSSSMSGPSGVHKDNIKLARSCSPPRPRTISDTSRTAIHWTPRKVRRVKA</sequence>
<evidence type="ECO:0000313" key="3">
    <source>
        <dbReference type="Proteomes" id="UP000078512"/>
    </source>
</evidence>
<reference evidence="2 3" key="1">
    <citation type="submission" date="2016-05" db="EMBL/GenBank/DDBJ databases">
        <title>Genome sequencing reveals origins of a unique bacterial endosymbiosis in the earliest lineages of terrestrial Fungi.</title>
        <authorList>
            <consortium name="DOE Joint Genome Institute"/>
            <person name="Uehling J."/>
            <person name="Gryganskyi A."/>
            <person name="Hameed K."/>
            <person name="Tschaplinski T."/>
            <person name="Misztal P."/>
            <person name="Wu S."/>
            <person name="Desiro A."/>
            <person name="Vande Pol N."/>
            <person name="Du Z.-Y."/>
            <person name="Zienkiewicz A."/>
            <person name="Zienkiewicz K."/>
            <person name="Morin E."/>
            <person name="Tisserant E."/>
            <person name="Splivallo R."/>
            <person name="Hainaut M."/>
            <person name="Henrissat B."/>
            <person name="Ohm R."/>
            <person name="Kuo A."/>
            <person name="Yan J."/>
            <person name="Lipzen A."/>
            <person name="Nolan M."/>
            <person name="Labutti K."/>
            <person name="Barry K."/>
            <person name="Goldstein A."/>
            <person name="Labbe J."/>
            <person name="Schadt C."/>
            <person name="Tuskan G."/>
            <person name="Grigoriev I."/>
            <person name="Martin F."/>
            <person name="Vilgalys R."/>
            <person name="Bonito G."/>
        </authorList>
    </citation>
    <scope>NUCLEOTIDE SEQUENCE [LARGE SCALE GENOMIC DNA]</scope>
    <source>
        <strain evidence="2 3">AG-77</strain>
    </source>
</reference>
<feature type="compositionally biased region" description="Low complexity" evidence="1">
    <location>
        <begin position="55"/>
        <end position="78"/>
    </location>
</feature>
<feature type="compositionally biased region" description="Basic residues" evidence="1">
    <location>
        <begin position="535"/>
        <end position="554"/>
    </location>
</feature>
<feature type="compositionally biased region" description="Basic and acidic residues" evidence="1">
    <location>
        <begin position="267"/>
        <end position="284"/>
    </location>
</feature>
<feature type="compositionally biased region" description="Basic residues" evidence="1">
    <location>
        <begin position="623"/>
        <end position="632"/>
    </location>
</feature>
<keyword evidence="3" id="KW-1185">Reference proteome</keyword>
<accession>A0A197JHX0</accession>
<proteinExistence type="predicted"/>
<gene>
    <name evidence="2" type="ORF">K457DRAFT_827811</name>
</gene>
<feature type="compositionally biased region" description="Polar residues" evidence="1">
    <location>
        <begin position="87"/>
        <end position="116"/>
    </location>
</feature>
<dbReference type="OrthoDB" id="428577at2759"/>
<name>A0A197JHX0_9FUNG</name>
<feature type="region of interest" description="Disordered" evidence="1">
    <location>
        <begin position="1"/>
        <end position="157"/>
    </location>
</feature>
<feature type="region of interest" description="Disordered" evidence="1">
    <location>
        <begin position="365"/>
        <end position="426"/>
    </location>
</feature>